<keyword evidence="5" id="KW-1003">Cell membrane</keyword>
<feature type="transmembrane region" description="Helical" evidence="5">
    <location>
        <begin position="20"/>
        <end position="40"/>
    </location>
</feature>
<feature type="transmembrane region" description="Helical" evidence="5">
    <location>
        <begin position="197"/>
        <end position="228"/>
    </location>
</feature>
<keyword evidence="3 5" id="KW-1133">Transmembrane helix</keyword>
<comment type="similarity">
    <text evidence="5">Belongs to the 4-toluene sulfonate uptake permease (TSUP) (TC 2.A.102) family.</text>
</comment>
<feature type="transmembrane region" description="Helical" evidence="5">
    <location>
        <begin position="109"/>
        <end position="127"/>
    </location>
</feature>
<dbReference type="InterPro" id="IPR002781">
    <property type="entry name" value="TM_pro_TauE-like"/>
</dbReference>
<dbReference type="AlphaFoldDB" id="A0A3D8P2B2"/>
<keyword evidence="7" id="KW-1185">Reference proteome</keyword>
<keyword evidence="2 5" id="KW-0812">Transmembrane</keyword>
<feature type="transmembrane region" description="Helical" evidence="5">
    <location>
        <begin position="297"/>
        <end position="318"/>
    </location>
</feature>
<evidence type="ECO:0000313" key="7">
    <source>
        <dbReference type="Proteomes" id="UP000256329"/>
    </source>
</evidence>
<dbReference type="Pfam" id="PF01925">
    <property type="entry name" value="TauE"/>
    <property type="match status" value="1"/>
</dbReference>
<accession>A0A3D8P2B2</accession>
<feature type="transmembrane region" description="Helical" evidence="5">
    <location>
        <begin position="78"/>
        <end position="103"/>
    </location>
</feature>
<evidence type="ECO:0000256" key="5">
    <source>
        <dbReference type="RuleBase" id="RU363041"/>
    </source>
</evidence>
<evidence type="ECO:0000256" key="4">
    <source>
        <dbReference type="ARBA" id="ARBA00023136"/>
    </source>
</evidence>
<reference evidence="6 7" key="1">
    <citation type="submission" date="2018-08" db="EMBL/GenBank/DDBJ databases">
        <title>Form III RuBisCO-mediated autotrophy in Thermodesulfobium bacteria.</title>
        <authorList>
            <person name="Toshchakov S.V."/>
            <person name="Kublanov I.V."/>
            <person name="Frolov E."/>
            <person name="Bonch-Osmolovskaya E.A."/>
            <person name="Tourova T.P."/>
            <person name="Chernych N.A."/>
            <person name="Lebedinsky A.V."/>
        </authorList>
    </citation>
    <scope>NUCLEOTIDE SEQUENCE [LARGE SCALE GENOMIC DNA]</scope>
    <source>
        <strain evidence="6 7">SR</strain>
    </source>
</reference>
<keyword evidence="4 5" id="KW-0472">Membrane</keyword>
<feature type="transmembrane region" description="Helical" evidence="5">
    <location>
        <begin position="234"/>
        <end position="256"/>
    </location>
</feature>
<dbReference type="RefSeq" id="WP_115792980.1">
    <property type="nucleotide sequence ID" value="NZ_QSLN01000011.1"/>
</dbReference>
<dbReference type="PANTHER" id="PTHR43483:SF3">
    <property type="entry name" value="MEMBRANE TRANSPORTER PROTEIN HI_0806-RELATED"/>
    <property type="match status" value="1"/>
</dbReference>
<feature type="transmembrane region" description="Helical" evidence="5">
    <location>
        <begin position="268"/>
        <end position="285"/>
    </location>
</feature>
<protein>
    <recommendedName>
        <fullName evidence="5">Probable membrane transporter protein</fullName>
    </recommendedName>
</protein>
<dbReference type="OrthoDB" id="9788634at2"/>
<evidence type="ECO:0000256" key="3">
    <source>
        <dbReference type="ARBA" id="ARBA00022989"/>
    </source>
</evidence>
<dbReference type="EMBL" id="QSLN01000011">
    <property type="protein sequence ID" value="RDV82355.1"/>
    <property type="molecule type" value="Genomic_DNA"/>
</dbReference>
<proteinExistence type="inferred from homology"/>
<gene>
    <name evidence="6" type="ORF">DXX99_07790</name>
</gene>
<organism evidence="6 7">
    <name type="scientific">Ammonifex thiophilus</name>
    <dbReference type="NCBI Taxonomy" id="444093"/>
    <lineage>
        <taxon>Bacteria</taxon>
        <taxon>Bacillati</taxon>
        <taxon>Bacillota</taxon>
        <taxon>Clostridia</taxon>
        <taxon>Thermoanaerobacterales</taxon>
        <taxon>Thermoanaerobacteraceae</taxon>
        <taxon>Ammonifex</taxon>
    </lineage>
</organism>
<evidence type="ECO:0000256" key="1">
    <source>
        <dbReference type="ARBA" id="ARBA00004141"/>
    </source>
</evidence>
<dbReference type="GO" id="GO:0005886">
    <property type="term" value="C:plasma membrane"/>
    <property type="evidence" value="ECO:0007669"/>
    <property type="project" value="UniProtKB-SubCell"/>
</dbReference>
<comment type="subcellular location">
    <subcellularLocation>
        <location evidence="5">Cell membrane</location>
        <topology evidence="5">Multi-pass membrane protein</topology>
    </subcellularLocation>
    <subcellularLocation>
        <location evidence="1">Membrane</location>
        <topology evidence="1">Multi-pass membrane protein</topology>
    </subcellularLocation>
</comment>
<evidence type="ECO:0000313" key="6">
    <source>
        <dbReference type="EMBL" id="RDV82355.1"/>
    </source>
</evidence>
<comment type="caution">
    <text evidence="6">The sequence shown here is derived from an EMBL/GenBank/DDBJ whole genome shotgun (WGS) entry which is preliminary data.</text>
</comment>
<evidence type="ECO:0000256" key="2">
    <source>
        <dbReference type="ARBA" id="ARBA00022692"/>
    </source>
</evidence>
<dbReference type="PANTHER" id="PTHR43483">
    <property type="entry name" value="MEMBRANE TRANSPORTER PROTEIN HI_0806-RELATED"/>
    <property type="match status" value="1"/>
</dbReference>
<sequence>MRFPVAGIDVSPWLPPLVSLAVATLTTPAGVSGAFLLLPFQVSVLGFTSPAVSPTNLVYNLVAIPGGLWRYIREGRMVWPLTWVVVAGTLPGVFAGAIIRLNYLPNPRAFKFFVGLVLLYLGGRLLYELTGRYSRGRERLRSLEAKFRERALAARREGKRVAAGLSGEAVVRTCTFNWRQVEYEFWGERFSFNVPTLFLVALVVGIVGGIYGIGGGAIIAPFCCAVFALPAYTVAGAALAGTFLTSIVGVVYYTILAPLYPQMAVKPDWLLGFLFGIGGLTGTNLGARLQKFLPEQVIRGILGILVLFLALSYIYQFLRG</sequence>
<dbReference type="Proteomes" id="UP000256329">
    <property type="component" value="Unassembled WGS sequence"/>
</dbReference>
<name>A0A3D8P2B2_9THEO</name>